<keyword evidence="3 5" id="KW-0378">Hydrolase</keyword>
<dbReference type="InterPro" id="IPR015655">
    <property type="entry name" value="PP2C"/>
</dbReference>
<dbReference type="Pfam" id="PF00481">
    <property type="entry name" value="PP2C"/>
    <property type="match status" value="1"/>
</dbReference>
<keyword evidence="4 5" id="KW-0904">Protein phosphatase</keyword>
<dbReference type="Gene3D" id="3.60.40.10">
    <property type="entry name" value="PPM-type phosphatase domain"/>
    <property type="match status" value="1"/>
</dbReference>
<dbReference type="AlphaFoldDB" id="T0QBL4"/>
<dbReference type="eggNOG" id="KOG0698">
    <property type="taxonomic scope" value="Eukaryota"/>
</dbReference>
<evidence type="ECO:0000313" key="9">
    <source>
        <dbReference type="Proteomes" id="UP000030762"/>
    </source>
</evidence>
<gene>
    <name evidence="8" type="ORF">SDRG_07524</name>
</gene>
<organism evidence="8 9">
    <name type="scientific">Saprolegnia diclina (strain VS20)</name>
    <dbReference type="NCBI Taxonomy" id="1156394"/>
    <lineage>
        <taxon>Eukaryota</taxon>
        <taxon>Sar</taxon>
        <taxon>Stramenopiles</taxon>
        <taxon>Oomycota</taxon>
        <taxon>Saprolegniomycetes</taxon>
        <taxon>Saprolegniales</taxon>
        <taxon>Saprolegniaceae</taxon>
        <taxon>Saprolegnia</taxon>
    </lineage>
</organism>
<feature type="compositionally biased region" description="Low complexity" evidence="6">
    <location>
        <begin position="32"/>
        <end position="41"/>
    </location>
</feature>
<evidence type="ECO:0000256" key="5">
    <source>
        <dbReference type="RuleBase" id="RU003465"/>
    </source>
</evidence>
<evidence type="ECO:0000259" key="7">
    <source>
        <dbReference type="PROSITE" id="PS51746"/>
    </source>
</evidence>
<feature type="domain" description="PPM-type phosphatase" evidence="7">
    <location>
        <begin position="95"/>
        <end position="349"/>
    </location>
</feature>
<dbReference type="STRING" id="1156394.T0QBL4"/>
<keyword evidence="9" id="KW-1185">Reference proteome</keyword>
<dbReference type="GO" id="GO:0016020">
    <property type="term" value="C:membrane"/>
    <property type="evidence" value="ECO:0007669"/>
    <property type="project" value="UniProtKB-SubCell"/>
</dbReference>
<dbReference type="InParanoid" id="T0QBL4"/>
<dbReference type="RefSeq" id="XP_008611583.1">
    <property type="nucleotide sequence ID" value="XM_008613361.1"/>
</dbReference>
<proteinExistence type="inferred from homology"/>
<dbReference type="GO" id="GO:0004722">
    <property type="term" value="F:protein serine/threonine phosphatase activity"/>
    <property type="evidence" value="ECO:0007669"/>
    <property type="project" value="InterPro"/>
</dbReference>
<evidence type="ECO:0000256" key="1">
    <source>
        <dbReference type="ARBA" id="ARBA00004170"/>
    </source>
</evidence>
<reference evidence="8 9" key="1">
    <citation type="submission" date="2012-04" db="EMBL/GenBank/DDBJ databases">
        <title>The Genome Sequence of Saprolegnia declina VS20.</title>
        <authorList>
            <consortium name="The Broad Institute Genome Sequencing Platform"/>
            <person name="Russ C."/>
            <person name="Nusbaum C."/>
            <person name="Tyler B."/>
            <person name="van West P."/>
            <person name="Dieguez-Uribeondo J."/>
            <person name="de Bruijn I."/>
            <person name="Tripathy S."/>
            <person name="Jiang R."/>
            <person name="Young S.K."/>
            <person name="Zeng Q."/>
            <person name="Gargeya S."/>
            <person name="Fitzgerald M."/>
            <person name="Haas B."/>
            <person name="Abouelleil A."/>
            <person name="Alvarado L."/>
            <person name="Arachchi H.M."/>
            <person name="Berlin A."/>
            <person name="Chapman S.B."/>
            <person name="Goldberg J."/>
            <person name="Griggs A."/>
            <person name="Gujja S."/>
            <person name="Hansen M."/>
            <person name="Howarth C."/>
            <person name="Imamovic A."/>
            <person name="Larimer J."/>
            <person name="McCowen C."/>
            <person name="Montmayeur A."/>
            <person name="Murphy C."/>
            <person name="Neiman D."/>
            <person name="Pearson M."/>
            <person name="Priest M."/>
            <person name="Roberts A."/>
            <person name="Saif S."/>
            <person name="Shea T."/>
            <person name="Sisk P."/>
            <person name="Sykes S."/>
            <person name="Wortman J."/>
            <person name="Nusbaum C."/>
            <person name="Birren B."/>
        </authorList>
    </citation>
    <scope>NUCLEOTIDE SEQUENCE [LARGE SCALE GENOMIC DNA]</scope>
    <source>
        <strain evidence="8 9">VS20</strain>
    </source>
</reference>
<dbReference type="InterPro" id="IPR036457">
    <property type="entry name" value="PPM-type-like_dom_sf"/>
</dbReference>
<evidence type="ECO:0000256" key="6">
    <source>
        <dbReference type="SAM" id="MobiDB-lite"/>
    </source>
</evidence>
<comment type="similarity">
    <text evidence="5">Belongs to the PP2C family.</text>
</comment>
<dbReference type="InterPro" id="IPR001932">
    <property type="entry name" value="PPM-type_phosphatase-like_dom"/>
</dbReference>
<dbReference type="SUPFAM" id="SSF81606">
    <property type="entry name" value="PP2C-like"/>
    <property type="match status" value="1"/>
</dbReference>
<dbReference type="InterPro" id="IPR000222">
    <property type="entry name" value="PP2C_BS"/>
</dbReference>
<dbReference type="EMBL" id="JH767152">
    <property type="protein sequence ID" value="EQC35299.1"/>
    <property type="molecule type" value="Genomic_DNA"/>
</dbReference>
<dbReference type="GeneID" id="19948251"/>
<evidence type="ECO:0000313" key="8">
    <source>
        <dbReference type="EMBL" id="EQC35299.1"/>
    </source>
</evidence>
<evidence type="ECO:0000256" key="3">
    <source>
        <dbReference type="ARBA" id="ARBA00022801"/>
    </source>
</evidence>
<comment type="subcellular location">
    <subcellularLocation>
        <location evidence="1">Membrane</location>
        <topology evidence="1">Peripheral membrane protein</topology>
    </subcellularLocation>
</comment>
<evidence type="ECO:0000256" key="2">
    <source>
        <dbReference type="ARBA" id="ARBA00022723"/>
    </source>
</evidence>
<feature type="region of interest" description="Disordered" evidence="6">
    <location>
        <begin position="1"/>
        <end position="59"/>
    </location>
</feature>
<dbReference type="PROSITE" id="PS01032">
    <property type="entry name" value="PPM_1"/>
    <property type="match status" value="1"/>
</dbReference>
<protein>
    <recommendedName>
        <fullName evidence="7">PPM-type phosphatase domain-containing protein</fullName>
    </recommendedName>
</protein>
<dbReference type="OMA" id="CAKYAAK"/>
<accession>T0QBL4</accession>
<keyword evidence="2" id="KW-0479">Metal-binding</keyword>
<dbReference type="GO" id="GO:0046872">
    <property type="term" value="F:metal ion binding"/>
    <property type="evidence" value="ECO:0007669"/>
    <property type="project" value="UniProtKB-KW"/>
</dbReference>
<dbReference type="PANTHER" id="PTHR47992">
    <property type="entry name" value="PROTEIN PHOSPHATASE"/>
    <property type="match status" value="1"/>
</dbReference>
<dbReference type="VEuPathDB" id="FungiDB:SDRG_07524"/>
<dbReference type="Proteomes" id="UP000030762">
    <property type="component" value="Unassembled WGS sequence"/>
</dbReference>
<sequence length="349" mass="37945">MGACLSEVSKAAPTERWQASSTMRRPAKKMTSSTGSVASSSFKTVRASTDQPPPPTELVSLLSPRDPARQDARYLEKEDMIAIQAMRASRVSHLAFGAAAFQNKQLKASMEDECVLLPSIVGPGGERGAFFGVYDGHGGGFVSKHLARNLHATVQSRFLADPSASVPNVLCESFAAVDTGLEEMEEADACGSTAVVCVVLPTECYVANSGDSHCIFFDGLRTTRLSADHHVRNDAEIDRIKHQQGIILNHRVSGVSRVTRAFGQNNEKELIIPTPHVACVARPRDRTAAFLLLVSDGVTDVLTDDDMVRYVRRGLLECDLHPDDVCRELLEVCRLKRAVDNMTAVLILL</sequence>
<evidence type="ECO:0000256" key="4">
    <source>
        <dbReference type="ARBA" id="ARBA00022912"/>
    </source>
</evidence>
<dbReference type="CDD" id="cd00143">
    <property type="entry name" value="PP2Cc"/>
    <property type="match status" value="1"/>
</dbReference>
<name>T0QBL4_SAPDV</name>
<dbReference type="OrthoDB" id="10264738at2759"/>
<dbReference type="SMART" id="SM00332">
    <property type="entry name" value="PP2Cc"/>
    <property type="match status" value="1"/>
</dbReference>
<dbReference type="PROSITE" id="PS51746">
    <property type="entry name" value="PPM_2"/>
    <property type="match status" value="1"/>
</dbReference>